<keyword evidence="2" id="KW-0472">Membrane</keyword>
<feature type="region of interest" description="Disordered" evidence="1">
    <location>
        <begin position="96"/>
        <end position="138"/>
    </location>
</feature>
<dbReference type="RefSeq" id="WP_237821905.1">
    <property type="nucleotide sequence ID" value="NZ_JAKLTQ010000010.1"/>
</dbReference>
<sequence>MSGDIKYEYMSVRAVRGMENRAIAKAQKESGWELVDQAQGTLQTTLNFRRVKPETFLSKAWYVFRGLAPAKQRTLAGAAAVLLLLAAGGIGIAAAQNRGETSAESTATESAEAKSTEAVTVDEAPAPSPTPTPSEGTDQVITAKNSKEFAALLKADSCDPSMADFAAKYEGREIKFDGSIVNMQNHAEYKTRYDILLGPGNAGPETAVGPAFRYEDVSMFDLNFTGKNIPSYVGAGDKFRVTAEVGEYSPGQCWFSLTPVSTTAR</sequence>
<comment type="caution">
    <text evidence="3">The sequence shown here is derived from an EMBL/GenBank/DDBJ whole genome shotgun (WGS) entry which is preliminary data.</text>
</comment>
<keyword evidence="4" id="KW-1185">Reference proteome</keyword>
<feature type="transmembrane region" description="Helical" evidence="2">
    <location>
        <begin position="75"/>
        <end position="95"/>
    </location>
</feature>
<evidence type="ECO:0000313" key="3">
    <source>
        <dbReference type="EMBL" id="MCG2623017.1"/>
    </source>
</evidence>
<keyword evidence="2" id="KW-0812">Transmembrane</keyword>
<accession>A0ABS9L968</accession>
<dbReference type="EMBL" id="JAKLTQ010000010">
    <property type="protein sequence ID" value="MCG2623017.1"/>
    <property type="molecule type" value="Genomic_DNA"/>
</dbReference>
<protein>
    <submittedName>
        <fullName evidence="3">DUF4839 domain-containing protein</fullName>
    </submittedName>
</protein>
<organism evidence="3 4">
    <name type="scientific">Arthrobacter hankyongi</name>
    <dbReference type="NCBI Taxonomy" id="2904801"/>
    <lineage>
        <taxon>Bacteria</taxon>
        <taxon>Bacillati</taxon>
        <taxon>Actinomycetota</taxon>
        <taxon>Actinomycetes</taxon>
        <taxon>Micrococcales</taxon>
        <taxon>Micrococcaceae</taxon>
        <taxon>Arthrobacter</taxon>
    </lineage>
</organism>
<proteinExistence type="predicted"/>
<dbReference type="Proteomes" id="UP001165368">
    <property type="component" value="Unassembled WGS sequence"/>
</dbReference>
<evidence type="ECO:0000313" key="4">
    <source>
        <dbReference type="Proteomes" id="UP001165368"/>
    </source>
</evidence>
<name>A0ABS9L968_9MICC</name>
<reference evidence="3" key="1">
    <citation type="submission" date="2022-01" db="EMBL/GenBank/DDBJ databases">
        <authorList>
            <person name="Jo J.-H."/>
            <person name="Im W.-T."/>
        </authorList>
    </citation>
    <scope>NUCLEOTIDE SEQUENCE</scope>
    <source>
        <strain evidence="3">I2-34</strain>
    </source>
</reference>
<gene>
    <name evidence="3" type="ORF">LVY72_14030</name>
</gene>
<evidence type="ECO:0000256" key="1">
    <source>
        <dbReference type="SAM" id="MobiDB-lite"/>
    </source>
</evidence>
<feature type="compositionally biased region" description="Low complexity" evidence="1">
    <location>
        <begin position="96"/>
        <end position="110"/>
    </location>
</feature>
<keyword evidence="2" id="KW-1133">Transmembrane helix</keyword>
<dbReference type="InterPro" id="IPR032290">
    <property type="entry name" value="DUF4839"/>
</dbReference>
<dbReference type="Pfam" id="PF16127">
    <property type="entry name" value="DUF4839"/>
    <property type="match status" value="1"/>
</dbReference>
<evidence type="ECO:0000256" key="2">
    <source>
        <dbReference type="SAM" id="Phobius"/>
    </source>
</evidence>